<protein>
    <recommendedName>
        <fullName evidence="4">Ig-like domain-containing protein</fullName>
    </recommendedName>
</protein>
<proteinExistence type="predicted"/>
<dbReference type="InterPro" id="IPR050964">
    <property type="entry name" value="Striated_Muscle_Regulatory"/>
</dbReference>
<evidence type="ECO:0000313" key="6">
    <source>
        <dbReference type="Proteomes" id="UP001501079"/>
    </source>
</evidence>
<keyword evidence="3" id="KW-0472">Membrane</keyword>
<dbReference type="PROSITE" id="PS50835">
    <property type="entry name" value="IG_LIKE"/>
    <property type="match status" value="3"/>
</dbReference>
<keyword evidence="6" id="KW-1185">Reference proteome</keyword>
<dbReference type="Pfam" id="PF07679">
    <property type="entry name" value="I-set"/>
    <property type="match status" value="3"/>
</dbReference>
<dbReference type="InterPro" id="IPR011050">
    <property type="entry name" value="Pectin_lyase_fold/virulence"/>
</dbReference>
<accession>A0ABP7ZQ91</accession>
<dbReference type="Gene3D" id="2.60.40.10">
    <property type="entry name" value="Immunoglobulins"/>
    <property type="match status" value="5"/>
</dbReference>
<dbReference type="Proteomes" id="UP001501079">
    <property type="component" value="Unassembled WGS sequence"/>
</dbReference>
<dbReference type="PANTHER" id="PTHR13817:SF73">
    <property type="entry name" value="FIBRONECTIN TYPE-III DOMAIN-CONTAINING PROTEIN"/>
    <property type="match status" value="1"/>
</dbReference>
<dbReference type="InterPro" id="IPR007110">
    <property type="entry name" value="Ig-like_dom"/>
</dbReference>
<dbReference type="SUPFAM" id="SSF51126">
    <property type="entry name" value="Pectin lyase-like"/>
    <property type="match status" value="1"/>
</dbReference>
<dbReference type="PANTHER" id="PTHR13817">
    <property type="entry name" value="TITIN"/>
    <property type="match status" value="1"/>
</dbReference>
<dbReference type="InterPro" id="IPR013783">
    <property type="entry name" value="Ig-like_fold"/>
</dbReference>
<dbReference type="Pfam" id="PF05345">
    <property type="entry name" value="He_PIG"/>
    <property type="match status" value="1"/>
</dbReference>
<gene>
    <name evidence="5" type="ORF">GCM10022287_02040</name>
</gene>
<evidence type="ECO:0000256" key="3">
    <source>
        <dbReference type="SAM" id="Phobius"/>
    </source>
</evidence>
<feature type="transmembrane region" description="Helical" evidence="3">
    <location>
        <begin position="1159"/>
        <end position="1176"/>
    </location>
</feature>
<dbReference type="RefSeq" id="WP_344751412.1">
    <property type="nucleotide sequence ID" value="NZ_BAABBW010000001.1"/>
</dbReference>
<dbReference type="Gene3D" id="2.60.40.230">
    <property type="entry name" value="Neocarzinostatin-like"/>
    <property type="match status" value="1"/>
</dbReference>
<keyword evidence="1" id="KW-0677">Repeat</keyword>
<sequence length="1187" mass="115077">MSRRQPTHVLRAPRTLSLIARIVAASVIAATAFVAVPVLAPAAPARAAAPTPIPVTTLADSGPGSLRAALATAESGVVGGTSYDIVFDAGLAGGTVALDSTLSLSPAGPPPAGTTVAIEGPGPGGVVALDGQGQHQILSLDGNFAGGLNVSISGVDFNNGHDALYGGGAIIGGSATAPTADTLTLIGDTFRNNSSSGPNTPGGAVQFVGGILSVSGGGFSGNSAESGDPSQLSDGGAIYYASSGSAPGQSFTASATSFEQNSSNGNGATITIGEFNNVSPHVAISNARFMDTGDTDAGSAVFAGAGVVQLKNNIFDPGSGPSPMLALGGATLTSSGDFFLGGGTPLVKGASDAAVTSTNDYWGCDSGPGAAGCASAGSASVAGFLRFAGASADATVTPGGSTTVSALFARSDGVPLTASDVPLALTSSAQLALTPSAGQVSQPQAAANNGAGASATFTAPSALGPVTIDVAVDGAHVGTIALSVAPPPAPVITTQPTDQYAAVGADATFSIDVTGSPQPVVQWQRSTDGGASWTDFGAAGPGPSSTITASSVTASDDGTRFRAVVSNTGGAVTSAVATLHVGTAPVIDVPHTVYLTSPTQTTSFTVSAAELQFVTVSPAGPHTSVAVGADGASGQFDVPAAPGATTIVTITAGSKYGTTTKQVAVVVMIAPTVTTQPSGVVTTPGQSVSFVVAGSGYPQPTVTWQVSTDGGRTFADVAGATSDTLSVTAALADDGTLYRAALTNQAGTTYSNTATLAVGVAPTLTSPTSLTAVVGQALDFPITADAGIDALDVVGTLPAGLAYDSAAHAITGTPTAAGDATVTLTAHNVFGTGPSQTLSIEVQQPAAVTQQPASATVLAGDTVTFTAAGSGFPAPAVRWQRSDDGTSWADVPGATSATLSFASAAADDGAQFRAVFTNAAGSAATAPATLTVHAPVAITSAPSTGFVRFRSGTTAQITTSGTGPITLTLSGALPAGLTFTDNGDGTATIGGTATAPPGRFPLTVTAHGFGPDATAQLMVTVTAPLSWALPGLAPVSYDGLLAGVPAVLHRGDTITVSGTGFAALSAVQLAVYSTPALLTTATTDASGAFTATVTVPDSLADGAHTMVALGSTPAGAERTLGARFTIPAAAAGSAASAHAAVPAAGALAATGAADDGGQLLIYAAVLLVAGLLVLMRRRLFARRSGRS</sequence>
<dbReference type="SUPFAM" id="SSF49313">
    <property type="entry name" value="Cadherin-like"/>
    <property type="match status" value="1"/>
</dbReference>
<dbReference type="SUPFAM" id="SSF48726">
    <property type="entry name" value="Immunoglobulin"/>
    <property type="match status" value="3"/>
</dbReference>
<evidence type="ECO:0000256" key="1">
    <source>
        <dbReference type="ARBA" id="ARBA00022737"/>
    </source>
</evidence>
<evidence type="ECO:0000313" key="5">
    <source>
        <dbReference type="EMBL" id="GAA4167864.1"/>
    </source>
</evidence>
<evidence type="ECO:0000259" key="4">
    <source>
        <dbReference type="PROSITE" id="PS50835"/>
    </source>
</evidence>
<feature type="domain" description="Ig-like" evidence="4">
    <location>
        <begin position="671"/>
        <end position="757"/>
    </location>
</feature>
<dbReference type="InterPro" id="IPR013098">
    <property type="entry name" value="Ig_I-set"/>
</dbReference>
<dbReference type="InterPro" id="IPR036179">
    <property type="entry name" value="Ig-like_dom_sf"/>
</dbReference>
<organism evidence="5 6">
    <name type="scientific">Gryllotalpicola koreensis</name>
    <dbReference type="NCBI Taxonomy" id="993086"/>
    <lineage>
        <taxon>Bacteria</taxon>
        <taxon>Bacillati</taxon>
        <taxon>Actinomycetota</taxon>
        <taxon>Actinomycetes</taxon>
        <taxon>Micrococcales</taxon>
        <taxon>Microbacteriaceae</taxon>
        <taxon>Gryllotalpicola</taxon>
    </lineage>
</organism>
<reference evidence="6" key="1">
    <citation type="journal article" date="2019" name="Int. J. Syst. Evol. Microbiol.">
        <title>The Global Catalogue of Microorganisms (GCM) 10K type strain sequencing project: providing services to taxonomists for standard genome sequencing and annotation.</title>
        <authorList>
            <consortium name="The Broad Institute Genomics Platform"/>
            <consortium name="The Broad Institute Genome Sequencing Center for Infectious Disease"/>
            <person name="Wu L."/>
            <person name="Ma J."/>
        </authorList>
    </citation>
    <scope>NUCLEOTIDE SEQUENCE [LARGE SCALE GENOMIC DNA]</scope>
    <source>
        <strain evidence="6">JCM 17591</strain>
    </source>
</reference>
<feature type="region of interest" description="Disordered" evidence="2">
    <location>
        <begin position="528"/>
        <end position="551"/>
    </location>
</feature>
<name>A0ABP7ZQ91_9MICO</name>
<evidence type="ECO:0000256" key="2">
    <source>
        <dbReference type="SAM" id="MobiDB-lite"/>
    </source>
</evidence>
<dbReference type="InterPro" id="IPR003599">
    <property type="entry name" value="Ig_sub"/>
</dbReference>
<feature type="domain" description="Ig-like" evidence="4">
    <location>
        <begin position="845"/>
        <end position="931"/>
    </location>
</feature>
<dbReference type="SMART" id="SM00409">
    <property type="entry name" value="IG"/>
    <property type="match status" value="3"/>
</dbReference>
<feature type="domain" description="Ig-like" evidence="4">
    <location>
        <begin position="490"/>
        <end position="580"/>
    </location>
</feature>
<keyword evidence="3" id="KW-1133">Transmembrane helix</keyword>
<keyword evidence="3" id="KW-0812">Transmembrane</keyword>
<dbReference type="InterPro" id="IPR015919">
    <property type="entry name" value="Cadherin-like_sf"/>
</dbReference>
<comment type="caution">
    <text evidence="5">The sequence shown here is derived from an EMBL/GenBank/DDBJ whole genome shotgun (WGS) entry which is preliminary data.</text>
</comment>
<dbReference type="EMBL" id="BAABBW010000001">
    <property type="protein sequence ID" value="GAA4167864.1"/>
    <property type="molecule type" value="Genomic_DNA"/>
</dbReference>